<dbReference type="EMBL" id="AE015929">
    <property type="protein sequence ID" value="AAO05035.1"/>
    <property type="molecule type" value="Genomic_DNA"/>
</dbReference>
<proteinExistence type="predicted"/>
<dbReference type="OrthoDB" id="9806902at2"/>
<accession>A0A0H2VGS8</accession>
<protein>
    <submittedName>
        <fullName evidence="2">Lysophospholipase-like protein</fullName>
    </submittedName>
</protein>
<dbReference type="HOGENOM" id="CLU_026209_7_2_9"/>
<dbReference type="InterPro" id="IPR000073">
    <property type="entry name" value="AB_hydrolase_1"/>
</dbReference>
<dbReference type="PATRIC" id="fig|176280.10.peg.1402"/>
<dbReference type="AlphaFoldDB" id="A0A0H2VGS8"/>
<evidence type="ECO:0000313" key="3">
    <source>
        <dbReference type="Proteomes" id="UP000001411"/>
    </source>
</evidence>
<dbReference type="RefSeq" id="WP_001830886.1">
    <property type="nucleotide sequence ID" value="NC_004461.1"/>
</dbReference>
<reference evidence="2 3" key="1">
    <citation type="journal article" date="2003" name="Mol. Microbiol.">
        <title>Genome-based analysis of virulence genes in a non-biofilm-forming Staphylococcus epidermidis strain (ATCC 12228).</title>
        <authorList>
            <person name="Zhang Y.Q."/>
            <person name="Ren S.X."/>
            <person name="Li H.L."/>
            <person name="Wang Y.X."/>
            <person name="Fu G."/>
            <person name="Yang J."/>
            <person name="Qin Z.Q."/>
            <person name="Miao Y.G."/>
            <person name="Wang W.Y."/>
            <person name="Chen R.S."/>
            <person name="Shen Y."/>
            <person name="Chen Z."/>
            <person name="Yuan Z.H."/>
            <person name="Zhao G.P."/>
            <person name="Qu D."/>
            <person name="Danchin A."/>
            <person name="Wen Y.M."/>
        </authorList>
    </citation>
    <scope>NUCLEOTIDE SEQUENCE [LARGE SCALE GENOMIC DNA]</scope>
    <source>
        <strain evidence="3">ATCC 12228 / FDA PCI 1200</strain>
    </source>
</reference>
<dbReference type="Pfam" id="PF12146">
    <property type="entry name" value="Hydrolase_4"/>
    <property type="match status" value="1"/>
</dbReference>
<evidence type="ECO:0000313" key="2">
    <source>
        <dbReference type="EMBL" id="AAO05035.1"/>
    </source>
</evidence>
<name>A0A0H2VGS8_STAES</name>
<evidence type="ECO:0000259" key="1">
    <source>
        <dbReference type="Pfam" id="PF12146"/>
    </source>
</evidence>
<sequence length="275" mass="31960">MWKWETENDAKGVVVIAHNILEHTGRYAYVITMLRRNGYHVIMGDLPGQGQTSRAQKGQIDDFNTYHENILEWIKIANEYKIPTFVLGVGLGGLIILNLLEKTELPIEGILLFSPMLELKRDYKGRKNKLISNVGKISKDTRFKVGITPQDLTRNDEIIEETANDGLMLKKVTYSWYNLINEKMKETMDHIRDIKPISALIMYGTNDKILETQSINEMKDKLKSKEMYFKVWDGLYHEIHNEPERDLVMRYVLSFLNNSVNTMGFIVNEEEIEDI</sequence>
<gene>
    <name evidence="2" type="ordered locus">SE_1436</name>
</gene>
<dbReference type="GeneID" id="50018454"/>
<dbReference type="KEGG" id="sep:SE_1436"/>
<dbReference type="SUPFAM" id="SSF53474">
    <property type="entry name" value="alpha/beta-Hydrolases"/>
    <property type="match status" value="1"/>
</dbReference>
<dbReference type="InterPro" id="IPR029058">
    <property type="entry name" value="AB_hydrolase_fold"/>
</dbReference>
<dbReference type="PANTHER" id="PTHR11614">
    <property type="entry name" value="PHOSPHOLIPASE-RELATED"/>
    <property type="match status" value="1"/>
</dbReference>
<dbReference type="Proteomes" id="UP000001411">
    <property type="component" value="Chromosome"/>
</dbReference>
<dbReference type="InterPro" id="IPR051044">
    <property type="entry name" value="MAG_DAG_Lipase"/>
</dbReference>
<dbReference type="Gene3D" id="3.40.50.1820">
    <property type="entry name" value="alpha/beta hydrolase"/>
    <property type="match status" value="1"/>
</dbReference>
<organism evidence="2 3">
    <name type="scientific">Staphylococcus epidermidis (strain ATCC 12228 / FDA PCI 1200)</name>
    <dbReference type="NCBI Taxonomy" id="176280"/>
    <lineage>
        <taxon>Bacteria</taxon>
        <taxon>Bacillati</taxon>
        <taxon>Bacillota</taxon>
        <taxon>Bacilli</taxon>
        <taxon>Bacillales</taxon>
        <taxon>Staphylococcaceae</taxon>
        <taxon>Staphylococcus</taxon>
    </lineage>
</organism>
<dbReference type="eggNOG" id="COG2267">
    <property type="taxonomic scope" value="Bacteria"/>
</dbReference>
<feature type="domain" description="Serine aminopeptidase S33" evidence="1">
    <location>
        <begin position="9"/>
        <end position="244"/>
    </location>
</feature>
<dbReference type="InterPro" id="IPR022742">
    <property type="entry name" value="Hydrolase_4"/>
</dbReference>
<dbReference type="PRINTS" id="PR00111">
    <property type="entry name" value="ABHYDROLASE"/>
</dbReference>